<proteinExistence type="predicted"/>
<evidence type="ECO:0000313" key="3">
    <source>
        <dbReference type="Proteomes" id="UP000308181"/>
    </source>
</evidence>
<sequence length="103" mass="12118">MKQGLLLAIIYISFGMVVAFGYYFASRLKIIFPDDDNLDAYGSLEKKITYTITNPDQENSVPKPFSFMRPKYPFRFMNSCSRIKKSNRLRFSKKAKLKRRKQC</sequence>
<protein>
    <submittedName>
        <fullName evidence="2">Uncharacterized protein</fullName>
    </submittedName>
</protein>
<gene>
    <name evidence="2" type="ORF">FA046_12335</name>
</gene>
<accession>A0A4U1BVL4</accession>
<evidence type="ECO:0000256" key="1">
    <source>
        <dbReference type="SAM" id="Phobius"/>
    </source>
</evidence>
<keyword evidence="1" id="KW-0812">Transmembrane</keyword>
<dbReference type="EMBL" id="SWBP01000004">
    <property type="protein sequence ID" value="TKB96859.1"/>
    <property type="molecule type" value="Genomic_DNA"/>
</dbReference>
<feature type="transmembrane region" description="Helical" evidence="1">
    <location>
        <begin position="6"/>
        <end position="25"/>
    </location>
</feature>
<keyword evidence="1" id="KW-1133">Transmembrane helix</keyword>
<evidence type="ECO:0000313" key="2">
    <source>
        <dbReference type="EMBL" id="TKB96859.1"/>
    </source>
</evidence>
<organism evidence="2 3">
    <name type="scientific">Pedobacter cryophilus</name>
    <dbReference type="NCBI Taxonomy" id="2571271"/>
    <lineage>
        <taxon>Bacteria</taxon>
        <taxon>Pseudomonadati</taxon>
        <taxon>Bacteroidota</taxon>
        <taxon>Sphingobacteriia</taxon>
        <taxon>Sphingobacteriales</taxon>
        <taxon>Sphingobacteriaceae</taxon>
        <taxon>Pedobacter</taxon>
    </lineage>
</organism>
<name>A0A4U1BVL4_9SPHI</name>
<reference evidence="2 3" key="1">
    <citation type="submission" date="2019-04" db="EMBL/GenBank/DDBJ databases">
        <title>Pedobacter sp. AR-3-17 sp. nov., isolated from Arctic soil.</title>
        <authorList>
            <person name="Dahal R.H."/>
            <person name="Kim D.-U."/>
        </authorList>
    </citation>
    <scope>NUCLEOTIDE SEQUENCE [LARGE SCALE GENOMIC DNA]</scope>
    <source>
        <strain evidence="2 3">AR-3-17</strain>
    </source>
</reference>
<dbReference type="Proteomes" id="UP000308181">
    <property type="component" value="Unassembled WGS sequence"/>
</dbReference>
<keyword evidence="3" id="KW-1185">Reference proteome</keyword>
<comment type="caution">
    <text evidence="2">The sequence shown here is derived from an EMBL/GenBank/DDBJ whole genome shotgun (WGS) entry which is preliminary data.</text>
</comment>
<dbReference type="RefSeq" id="WP_136826823.1">
    <property type="nucleotide sequence ID" value="NZ_SWBP01000004.1"/>
</dbReference>
<keyword evidence="1" id="KW-0472">Membrane</keyword>
<dbReference type="AlphaFoldDB" id="A0A4U1BVL4"/>